<protein>
    <recommendedName>
        <fullName evidence="1">DNA-directed DNA polymerase</fullName>
        <ecNumber evidence="1">2.7.7.7</ecNumber>
    </recommendedName>
</protein>
<dbReference type="SUPFAM" id="SSF53098">
    <property type="entry name" value="Ribonuclease H-like"/>
    <property type="match status" value="1"/>
</dbReference>
<keyword evidence="5" id="KW-0808">Transferase</keyword>
<dbReference type="Pfam" id="PF00476">
    <property type="entry name" value="DNA_pol_A"/>
    <property type="match status" value="1"/>
</dbReference>
<evidence type="ECO:0000256" key="1">
    <source>
        <dbReference type="ARBA" id="ARBA00012417"/>
    </source>
</evidence>
<dbReference type="InterPro" id="IPR002298">
    <property type="entry name" value="DNA_polymerase_A"/>
</dbReference>
<reference evidence="5 6" key="1">
    <citation type="submission" date="2023-07" db="EMBL/GenBank/DDBJ databases">
        <title>Sequencing the genomes of 1000 actinobacteria strains.</title>
        <authorList>
            <person name="Klenk H.-P."/>
        </authorList>
    </citation>
    <scope>NUCLEOTIDE SEQUENCE [LARGE SCALE GENOMIC DNA]</scope>
    <source>
        <strain evidence="5 6">DSM 19515</strain>
    </source>
</reference>
<dbReference type="Proteomes" id="UP001230145">
    <property type="component" value="Unassembled WGS sequence"/>
</dbReference>
<evidence type="ECO:0000259" key="4">
    <source>
        <dbReference type="SMART" id="SM00482"/>
    </source>
</evidence>
<dbReference type="Gene3D" id="1.10.150.20">
    <property type="entry name" value="5' to 3' exonuclease, C-terminal subdomain"/>
    <property type="match status" value="1"/>
</dbReference>
<dbReference type="EMBL" id="JAUSQL010000001">
    <property type="protein sequence ID" value="MDP9832802.1"/>
    <property type="molecule type" value="Genomic_DNA"/>
</dbReference>
<proteinExistence type="predicted"/>
<dbReference type="InterPro" id="IPR001098">
    <property type="entry name" value="DNA-dir_DNA_pol_A_palm_dom"/>
</dbReference>
<comment type="catalytic activity">
    <reaction evidence="3">
        <text>DNA(n) + a 2'-deoxyribonucleoside 5'-triphosphate = DNA(n+1) + diphosphate</text>
        <dbReference type="Rhea" id="RHEA:22508"/>
        <dbReference type="Rhea" id="RHEA-COMP:17339"/>
        <dbReference type="Rhea" id="RHEA-COMP:17340"/>
        <dbReference type="ChEBI" id="CHEBI:33019"/>
        <dbReference type="ChEBI" id="CHEBI:61560"/>
        <dbReference type="ChEBI" id="CHEBI:173112"/>
        <dbReference type="EC" id="2.7.7.7"/>
    </reaction>
</comment>
<evidence type="ECO:0000313" key="5">
    <source>
        <dbReference type="EMBL" id="MDP9832802.1"/>
    </source>
</evidence>
<evidence type="ECO:0000256" key="3">
    <source>
        <dbReference type="ARBA" id="ARBA00049244"/>
    </source>
</evidence>
<dbReference type="RefSeq" id="WP_278787579.1">
    <property type="nucleotide sequence ID" value="NZ_CP133407.1"/>
</dbReference>
<gene>
    <name evidence="5" type="ORF">J2S45_001481</name>
</gene>
<keyword evidence="5" id="KW-0548">Nucleotidyltransferase</keyword>
<organism evidence="5 6">
    <name type="scientific">Trueperella abortisuis</name>
    <dbReference type="NCBI Taxonomy" id="445930"/>
    <lineage>
        <taxon>Bacteria</taxon>
        <taxon>Bacillati</taxon>
        <taxon>Actinomycetota</taxon>
        <taxon>Actinomycetes</taxon>
        <taxon>Actinomycetales</taxon>
        <taxon>Actinomycetaceae</taxon>
        <taxon>Trueperella</taxon>
    </lineage>
</organism>
<evidence type="ECO:0000313" key="6">
    <source>
        <dbReference type="Proteomes" id="UP001230145"/>
    </source>
</evidence>
<dbReference type="GO" id="GO:0003887">
    <property type="term" value="F:DNA-directed DNA polymerase activity"/>
    <property type="evidence" value="ECO:0007669"/>
    <property type="project" value="UniProtKB-EC"/>
</dbReference>
<dbReference type="SUPFAM" id="SSF56672">
    <property type="entry name" value="DNA/RNA polymerases"/>
    <property type="match status" value="1"/>
</dbReference>
<dbReference type="Gene3D" id="3.30.70.370">
    <property type="match status" value="1"/>
</dbReference>
<feature type="domain" description="DNA-directed DNA polymerase family A palm" evidence="4">
    <location>
        <begin position="369"/>
        <end position="613"/>
    </location>
</feature>
<dbReference type="PANTHER" id="PTHR10133">
    <property type="entry name" value="DNA POLYMERASE I"/>
    <property type="match status" value="1"/>
</dbReference>
<evidence type="ECO:0000256" key="2">
    <source>
        <dbReference type="ARBA" id="ARBA00022705"/>
    </source>
</evidence>
<dbReference type="PANTHER" id="PTHR10133:SF27">
    <property type="entry name" value="DNA POLYMERASE NU"/>
    <property type="match status" value="1"/>
</dbReference>
<comment type="caution">
    <text evidence="5">The sequence shown here is derived from an EMBL/GenBank/DDBJ whole genome shotgun (WGS) entry which is preliminary data.</text>
</comment>
<dbReference type="EC" id="2.7.7.7" evidence="1"/>
<keyword evidence="2" id="KW-0235">DNA replication</keyword>
<dbReference type="InterPro" id="IPR012337">
    <property type="entry name" value="RNaseH-like_sf"/>
</dbReference>
<sequence length="648" mass="71050">MKHLSLDLETFSPTDLTKAGVYRYAEDPAFEILLFGYSIDGAPARVIDLASGEQIPAEILVALTDAGVVKSAFNAAFERLCLSAFLRRHHPRLLENGFLDPSQWRCTMVWAASLGLPMSLDGVAKALHLETQKDSAGKRLIKRFSIPTKDGGRVLPSQDPVAWMEFISYNQADVDVEVALGKRLAKHPMPEAEWATYALDQRINDTGVRIDTVLAANAVTADTTHRDTCLARAQQLTGLENPNSPLQLKEWLADRGCQLETLTKAEVEQALTTATGDVAEVLRLRQDLAKSSVRKYQAMLSVAGGDERARGLIQYMGAGRTGRFAGRLIQVHNLPRNHMKDLPTARKLLRDGDSQTLELLYDPLPDTLSQLIRTAFIPSQGCRFIVADFSAIEARVIAWLAGETWRLDLFRRGGDIYCQSATHMFGVPVAKHGPNAELRQKGKIAELACGFGGSVGALTAMGALNMGLAEDDLPGLVDAWRQANPAIVSLWWDIEAAAMQTITTRRAARVGRIRMRYASGCLFIRLPSGRELAYPRARIGQNKFGRDSIIFDGVDQSRRWGAVETYGGKLTENIVQATARDLLVHAMHTIDAAGHQIVMHIHDEAVIDEPAGGASVDEIVALMTKAPVWADGLPLNADGCECDFYMKD</sequence>
<name>A0ABT9PK18_9ACTO</name>
<dbReference type="InterPro" id="IPR043502">
    <property type="entry name" value="DNA/RNA_pol_sf"/>
</dbReference>
<accession>A0ABT9PK18</accession>
<keyword evidence="6" id="KW-1185">Reference proteome</keyword>
<dbReference type="SMART" id="SM00482">
    <property type="entry name" value="POLAc"/>
    <property type="match status" value="1"/>
</dbReference>
<dbReference type="CDD" id="cd08642">
    <property type="entry name" value="DNA_pol_A_pol_I_A"/>
    <property type="match status" value="1"/>
</dbReference>